<dbReference type="RefSeq" id="WP_008515976.1">
    <property type="nucleotide sequence ID" value="NZ_ACJM01000005.1"/>
</dbReference>
<evidence type="ECO:0000313" key="1">
    <source>
        <dbReference type="EMBL" id="EEG78023.1"/>
    </source>
</evidence>
<sequence>MLFDVAAEIMEKLEKEFHEADPEEKERFIRSSMSLLKTVMGDTSKLL</sequence>
<keyword evidence="2" id="KW-1185">Reference proteome</keyword>
<evidence type="ECO:0000313" key="2">
    <source>
        <dbReference type="Proteomes" id="UP000006443"/>
    </source>
</evidence>
<dbReference type="STRING" id="555088.DealDRAFT_1322"/>
<name>C0GFR3_DETAL</name>
<gene>
    <name evidence="1" type="ORF">DealDRAFT_1322</name>
</gene>
<organism evidence="1 2">
    <name type="scientific">Dethiobacter alkaliphilus AHT 1</name>
    <dbReference type="NCBI Taxonomy" id="555088"/>
    <lineage>
        <taxon>Bacteria</taxon>
        <taxon>Bacillati</taxon>
        <taxon>Bacillota</taxon>
        <taxon>Dethiobacteria</taxon>
        <taxon>Dethiobacterales</taxon>
        <taxon>Dethiobacteraceae</taxon>
        <taxon>Dethiobacter</taxon>
    </lineage>
</organism>
<comment type="caution">
    <text evidence="1">The sequence shown here is derived from an EMBL/GenBank/DDBJ whole genome shotgun (WGS) entry which is preliminary data.</text>
</comment>
<dbReference type="EMBL" id="ACJM01000005">
    <property type="protein sequence ID" value="EEG78023.1"/>
    <property type="molecule type" value="Genomic_DNA"/>
</dbReference>
<accession>C0GFR3</accession>
<dbReference type="Proteomes" id="UP000006443">
    <property type="component" value="Unassembled WGS sequence"/>
</dbReference>
<proteinExistence type="predicted"/>
<reference evidence="1 2" key="1">
    <citation type="submission" date="2009-02" db="EMBL/GenBank/DDBJ databases">
        <title>Sequencing of the draft genome and assembly of Dethiobacter alkaliphilus AHT 1.</title>
        <authorList>
            <consortium name="US DOE Joint Genome Institute (JGI-PGF)"/>
            <person name="Lucas S."/>
            <person name="Copeland A."/>
            <person name="Lapidus A."/>
            <person name="Glavina del Rio T."/>
            <person name="Dalin E."/>
            <person name="Tice H."/>
            <person name="Bruce D."/>
            <person name="Goodwin L."/>
            <person name="Pitluck S."/>
            <person name="Larimer F."/>
            <person name="Land M.L."/>
            <person name="Hauser L."/>
            <person name="Muyzer G."/>
        </authorList>
    </citation>
    <scope>NUCLEOTIDE SEQUENCE [LARGE SCALE GENOMIC DNA]</scope>
    <source>
        <strain evidence="1 2">AHT 1</strain>
    </source>
</reference>
<protein>
    <submittedName>
        <fullName evidence="1">Uncharacterized protein</fullName>
    </submittedName>
</protein>
<dbReference type="AlphaFoldDB" id="C0GFR3"/>